<evidence type="ECO:0000313" key="2">
    <source>
        <dbReference type="EMBL" id="HIU23245.1"/>
    </source>
</evidence>
<evidence type="ECO:0000313" key="3">
    <source>
        <dbReference type="Proteomes" id="UP000824087"/>
    </source>
</evidence>
<reference evidence="2" key="2">
    <citation type="journal article" date="2021" name="PeerJ">
        <title>Extensive microbial diversity within the chicken gut microbiome revealed by metagenomics and culture.</title>
        <authorList>
            <person name="Gilroy R."/>
            <person name="Ravi A."/>
            <person name="Getino M."/>
            <person name="Pursley I."/>
            <person name="Horton D.L."/>
            <person name="Alikhan N.F."/>
            <person name="Baker D."/>
            <person name="Gharbi K."/>
            <person name="Hall N."/>
            <person name="Watson M."/>
            <person name="Adriaenssens E.M."/>
            <person name="Foster-Nyarko E."/>
            <person name="Jarju S."/>
            <person name="Secka A."/>
            <person name="Antonio M."/>
            <person name="Oren A."/>
            <person name="Chaudhuri R.R."/>
            <person name="La Ragione R."/>
            <person name="Hildebrand F."/>
            <person name="Pallen M.J."/>
        </authorList>
    </citation>
    <scope>NUCLEOTIDE SEQUENCE</scope>
    <source>
        <strain evidence="2">CHK197-8231</strain>
    </source>
</reference>
<sequence length="111" mass="12834">MTVTINGEEFSATLEDNETVRELLTRLPLTIEMEDLNGNEKYYYLDESLPQNNTNVGRIERGDIMLFGNDCLVLFYKSFETPYSYTRVGKIDDVDNLEEQFGQGSVRITFE</sequence>
<comment type="caution">
    <text evidence="2">The sequence shown here is derived from an EMBL/GenBank/DDBJ whole genome shotgun (WGS) entry which is preliminary data.</text>
</comment>
<gene>
    <name evidence="2" type="ORF">IAD49_06660</name>
</gene>
<protein>
    <recommendedName>
        <fullName evidence="1">Cyclophilin-like domain-containing protein</fullName>
    </recommendedName>
</protein>
<accession>A0A9D1HXQ9</accession>
<dbReference type="InterPro" id="IPR029000">
    <property type="entry name" value="Cyclophilin-like_dom_sf"/>
</dbReference>
<dbReference type="EMBL" id="DVML01000040">
    <property type="protein sequence ID" value="HIU23245.1"/>
    <property type="molecule type" value="Genomic_DNA"/>
</dbReference>
<dbReference type="Gene3D" id="2.40.100.20">
    <property type="match status" value="1"/>
</dbReference>
<organism evidence="2 3">
    <name type="scientific">Candidatus Fimihabitans intestinipullorum</name>
    <dbReference type="NCBI Taxonomy" id="2840820"/>
    <lineage>
        <taxon>Bacteria</taxon>
        <taxon>Bacillati</taxon>
        <taxon>Mycoplasmatota</taxon>
        <taxon>Mycoplasmatota incertae sedis</taxon>
        <taxon>Candidatus Fimihabitans</taxon>
    </lineage>
</organism>
<proteinExistence type="predicted"/>
<name>A0A9D1HXQ9_9BACT</name>
<dbReference type="SUPFAM" id="SSF50891">
    <property type="entry name" value="Cyclophilin-like"/>
    <property type="match status" value="1"/>
</dbReference>
<evidence type="ECO:0000259" key="1">
    <source>
        <dbReference type="Pfam" id="PF18050"/>
    </source>
</evidence>
<feature type="domain" description="Cyclophilin-like" evidence="1">
    <location>
        <begin position="3"/>
        <end position="111"/>
    </location>
</feature>
<dbReference type="Pfam" id="PF18050">
    <property type="entry name" value="Cyclophil_like2"/>
    <property type="match status" value="1"/>
</dbReference>
<dbReference type="AlphaFoldDB" id="A0A9D1HXQ9"/>
<dbReference type="Proteomes" id="UP000824087">
    <property type="component" value="Unassembled WGS sequence"/>
</dbReference>
<reference evidence="2" key="1">
    <citation type="submission" date="2020-10" db="EMBL/GenBank/DDBJ databases">
        <authorList>
            <person name="Gilroy R."/>
        </authorList>
    </citation>
    <scope>NUCLEOTIDE SEQUENCE</scope>
    <source>
        <strain evidence="2">CHK197-8231</strain>
    </source>
</reference>
<dbReference type="InterPro" id="IPR041183">
    <property type="entry name" value="Cyclophilin-like"/>
</dbReference>